<dbReference type="PANTHER" id="PTHR22916">
    <property type="entry name" value="GLYCOSYLTRANSFERASE"/>
    <property type="match status" value="1"/>
</dbReference>
<evidence type="ECO:0000313" key="2">
    <source>
        <dbReference type="EMBL" id="NLE31019.1"/>
    </source>
</evidence>
<dbReference type="AlphaFoldDB" id="A0A847ET85"/>
<dbReference type="GO" id="GO:0016758">
    <property type="term" value="F:hexosyltransferase activity"/>
    <property type="evidence" value="ECO:0007669"/>
    <property type="project" value="UniProtKB-ARBA"/>
</dbReference>
<feature type="domain" description="Glycosyltransferase 2-like" evidence="1">
    <location>
        <begin position="6"/>
        <end position="155"/>
    </location>
</feature>
<comment type="caution">
    <text evidence="2">The sequence shown here is derived from an EMBL/GenBank/DDBJ whole genome shotgun (WGS) entry which is preliminary data.</text>
</comment>
<dbReference type="InterPro" id="IPR029044">
    <property type="entry name" value="Nucleotide-diphossugar_trans"/>
</dbReference>
<dbReference type="Pfam" id="PF00535">
    <property type="entry name" value="Glycos_transf_2"/>
    <property type="match status" value="1"/>
</dbReference>
<dbReference type="SUPFAM" id="SSF53448">
    <property type="entry name" value="Nucleotide-diphospho-sugar transferases"/>
    <property type="match status" value="1"/>
</dbReference>
<keyword evidence="2" id="KW-0808">Transferase</keyword>
<accession>A0A847ET85</accession>
<dbReference type="InterPro" id="IPR001173">
    <property type="entry name" value="Glyco_trans_2-like"/>
</dbReference>
<gene>
    <name evidence="2" type="ORF">GX618_01960</name>
</gene>
<reference evidence="2 3" key="1">
    <citation type="journal article" date="2020" name="Biotechnol. Biofuels">
        <title>New insights from the biogas microbiome by comprehensive genome-resolved metagenomics of nearly 1600 species originating from multiple anaerobic digesters.</title>
        <authorList>
            <person name="Campanaro S."/>
            <person name="Treu L."/>
            <person name="Rodriguez-R L.M."/>
            <person name="Kovalovszki A."/>
            <person name="Ziels R.M."/>
            <person name="Maus I."/>
            <person name="Zhu X."/>
            <person name="Kougias P.G."/>
            <person name="Basile A."/>
            <person name="Luo G."/>
            <person name="Schluter A."/>
            <person name="Konstantinidis K.T."/>
            <person name="Angelidaki I."/>
        </authorList>
    </citation>
    <scope>NUCLEOTIDE SEQUENCE [LARGE SCALE GENOMIC DNA]</scope>
    <source>
        <strain evidence="2">AS06rmzACSIP_421</strain>
    </source>
</reference>
<dbReference type="Proteomes" id="UP000554004">
    <property type="component" value="Unassembled WGS sequence"/>
</dbReference>
<protein>
    <submittedName>
        <fullName evidence="2">Glycosyltransferase</fullName>
    </submittedName>
</protein>
<proteinExistence type="predicted"/>
<evidence type="ECO:0000259" key="1">
    <source>
        <dbReference type="Pfam" id="PF00535"/>
    </source>
</evidence>
<dbReference type="EMBL" id="JAAZAL010000074">
    <property type="protein sequence ID" value="NLE31019.1"/>
    <property type="molecule type" value="Genomic_DNA"/>
</dbReference>
<name>A0A847ET85_9BACT</name>
<evidence type="ECO:0000313" key="3">
    <source>
        <dbReference type="Proteomes" id="UP000554004"/>
    </source>
</evidence>
<dbReference type="PANTHER" id="PTHR22916:SF3">
    <property type="entry name" value="UDP-GLCNAC:BETAGAL BETA-1,3-N-ACETYLGLUCOSAMINYLTRANSFERASE-LIKE PROTEIN 1"/>
    <property type="match status" value="1"/>
</dbReference>
<dbReference type="Gene3D" id="3.90.550.10">
    <property type="entry name" value="Spore Coat Polysaccharide Biosynthesis Protein SpsA, Chain A"/>
    <property type="match status" value="1"/>
</dbReference>
<organism evidence="2 3">
    <name type="scientific">Candidatus Dojkabacteria bacterium</name>
    <dbReference type="NCBI Taxonomy" id="2099670"/>
    <lineage>
        <taxon>Bacteria</taxon>
        <taxon>Candidatus Dojkabacteria</taxon>
    </lineage>
</organism>
<sequence>MKEKVSILMPSYNYEKYIGEAIESVIKQTYSNWELIIIDDGSKDSSVEIIKSFKDKRIKLYIQDNSGVTITLNKALNYSSGKYICFLDADDKYHPEKIEKQIQMINSGYDIVTTKVNAINKESRNSSDKFFDLWWYSYDPNIIFGEDREYKFFNGNYLCKSALMLKKDLFLRFGNFNNSLITAYDLELWIKMIPFVRIGRCNQILTYYRWHGLNETIVNTTRMRTELLLIYDDYLDNLHLSLGNSPEKVNKFLISFQHFLNKNELLNAYNALQILKKSTEVSNSIDLLKNNKALDLIIPIIENKRINNTFITKGQRNLSKLFKKNREPIYKRIRRKIIPYDIRLFIKSISKSSKKT</sequence>